<reference evidence="3" key="1">
    <citation type="submission" date="2020-10" db="EMBL/GenBank/DDBJ databases">
        <title>Connecting structure to function with the recovery of over 1000 high-quality activated sludge metagenome-assembled genomes encoding full-length rRNA genes using long-read sequencing.</title>
        <authorList>
            <person name="Singleton C.M."/>
            <person name="Petriglieri F."/>
            <person name="Kristensen J.M."/>
            <person name="Kirkegaard R.H."/>
            <person name="Michaelsen T.Y."/>
            <person name="Andersen M.H."/>
            <person name="Karst S.M."/>
            <person name="Dueholm M.S."/>
            <person name="Nielsen P.H."/>
            <person name="Albertsen M."/>
        </authorList>
    </citation>
    <scope>NUCLEOTIDE SEQUENCE</scope>
    <source>
        <strain evidence="3">Hirt_18-Q3-R61-65_BATAC.395</strain>
    </source>
</reference>
<dbReference type="GO" id="GO:0016020">
    <property type="term" value="C:membrane"/>
    <property type="evidence" value="ECO:0007669"/>
    <property type="project" value="InterPro"/>
</dbReference>
<feature type="chain" id="PRO_5039753828" evidence="2">
    <location>
        <begin position="23"/>
        <end position="266"/>
    </location>
</feature>
<dbReference type="InterPro" id="IPR007049">
    <property type="entry name" value="Carb-sel_porin_OprB"/>
</dbReference>
<dbReference type="GO" id="GO:0015288">
    <property type="term" value="F:porin activity"/>
    <property type="evidence" value="ECO:0007669"/>
    <property type="project" value="InterPro"/>
</dbReference>
<evidence type="ECO:0000313" key="4">
    <source>
        <dbReference type="Proteomes" id="UP000886689"/>
    </source>
</evidence>
<dbReference type="Proteomes" id="UP000886689">
    <property type="component" value="Unassembled WGS sequence"/>
</dbReference>
<sequence>MFRPVVPYAVAFLMVFSHGVLADEAPDFAAATLTGDWDGARTAAWERGFQWEAGLKTDVFHGRNKDRSATRSMTHTDLKLRADLDKVFGWQDTVAYLNVIDDRGNGSNAHAGSLMGVSNIEVPVPTTRLFHAWIQRGFFDDRFSVLAGIYPIDSEFFAMDSASMLLHPAYGTPADLALTNVPSVFNNAAFGLRAKWYSPDRTVYGMGALMDGVPNDPRHPKATAVKFGDGSFAIAEFGWMPFEKRHTFDFEPTDPADSPVAGGGDT</sequence>
<dbReference type="Gene3D" id="2.40.160.180">
    <property type="entry name" value="Carbohydrate-selective porin OprB"/>
    <property type="match status" value="1"/>
</dbReference>
<evidence type="ECO:0000313" key="3">
    <source>
        <dbReference type="EMBL" id="MBK8523397.1"/>
    </source>
</evidence>
<accession>A0A9D7K2C8</accession>
<gene>
    <name evidence="3" type="ORF">IPL58_04270</name>
</gene>
<dbReference type="AlphaFoldDB" id="A0A9D7K2C8"/>
<name>A0A9D7K2C8_9PROT</name>
<protein>
    <submittedName>
        <fullName evidence="3">Carbohydrate porin</fullName>
    </submittedName>
</protein>
<dbReference type="InterPro" id="IPR038673">
    <property type="entry name" value="OprB_sf"/>
</dbReference>
<dbReference type="EMBL" id="JADJUC010000003">
    <property type="protein sequence ID" value="MBK8523397.1"/>
    <property type="molecule type" value="Genomic_DNA"/>
</dbReference>
<comment type="similarity">
    <text evidence="1 2">Belongs to the OprB family.</text>
</comment>
<dbReference type="Pfam" id="PF04966">
    <property type="entry name" value="OprB"/>
    <property type="match status" value="1"/>
</dbReference>
<dbReference type="GO" id="GO:0008643">
    <property type="term" value="P:carbohydrate transport"/>
    <property type="evidence" value="ECO:0007669"/>
    <property type="project" value="InterPro"/>
</dbReference>
<evidence type="ECO:0000256" key="1">
    <source>
        <dbReference type="ARBA" id="ARBA00008769"/>
    </source>
</evidence>
<evidence type="ECO:0000256" key="2">
    <source>
        <dbReference type="RuleBase" id="RU363072"/>
    </source>
</evidence>
<comment type="caution">
    <text evidence="3">The sequence shown here is derived from an EMBL/GenBank/DDBJ whole genome shotgun (WGS) entry which is preliminary data.</text>
</comment>
<keyword evidence="2" id="KW-0732">Signal</keyword>
<proteinExistence type="inferred from homology"/>
<feature type="signal peptide" evidence="2">
    <location>
        <begin position="1"/>
        <end position="22"/>
    </location>
</feature>
<organism evidence="3 4">
    <name type="scientific">Candidatus Proximibacter danicus</name>
    <dbReference type="NCBI Taxonomy" id="2954365"/>
    <lineage>
        <taxon>Bacteria</taxon>
        <taxon>Pseudomonadati</taxon>
        <taxon>Pseudomonadota</taxon>
        <taxon>Betaproteobacteria</taxon>
        <taxon>Candidatus Proximibacter</taxon>
    </lineage>
</organism>